<feature type="transmembrane region" description="Helical" evidence="7">
    <location>
        <begin position="262"/>
        <end position="284"/>
    </location>
</feature>
<evidence type="ECO:0000256" key="6">
    <source>
        <dbReference type="ARBA" id="ARBA00023136"/>
    </source>
</evidence>
<evidence type="ECO:0000256" key="2">
    <source>
        <dbReference type="ARBA" id="ARBA00007543"/>
    </source>
</evidence>
<dbReference type="InterPro" id="IPR003317">
    <property type="entry name" value="Cyt-d_oxidase_su2"/>
</dbReference>
<evidence type="ECO:0000256" key="4">
    <source>
        <dbReference type="ARBA" id="ARBA00022692"/>
    </source>
</evidence>
<keyword evidence="9" id="KW-1185">Reference proteome</keyword>
<evidence type="ECO:0000256" key="3">
    <source>
        <dbReference type="ARBA" id="ARBA00022475"/>
    </source>
</evidence>
<dbReference type="EMBL" id="JAATVY010000010">
    <property type="protein sequence ID" value="NJC71178.1"/>
    <property type="molecule type" value="Genomic_DNA"/>
</dbReference>
<evidence type="ECO:0000256" key="7">
    <source>
        <dbReference type="SAM" id="Phobius"/>
    </source>
</evidence>
<reference evidence="8 9" key="1">
    <citation type="submission" date="2020-03" db="EMBL/GenBank/DDBJ databases">
        <title>WGS of the type strain of Planosporangium spp.</title>
        <authorList>
            <person name="Thawai C."/>
        </authorList>
    </citation>
    <scope>NUCLEOTIDE SEQUENCE [LARGE SCALE GENOMIC DNA]</scope>
    <source>
        <strain evidence="8 9">TBRC 5610</strain>
    </source>
</reference>
<evidence type="ECO:0000313" key="9">
    <source>
        <dbReference type="Proteomes" id="UP000722989"/>
    </source>
</evidence>
<sequence length="340" mass="36116">MNAAQGTLAILWIGLTLYALMAGADFGAGVWDLLAGNPRRGLPQRELIEEVIGPIWEANHVWLIFVVTLLWTTFPPVFASVMSTLYIPLTLAAIGIIGRGAAFAFRKAVMALWQQRLFGGVFALSSVLTPFFLGTVAGGIASGRVPLGLARGDVVTSWVNPTSFLGGILAIGTCAYLAAMYLCHDAVRLGRPELAEVFRHRAMITGAVVGVVVLAGIPVLYFDAPGLFHGLTHRALPVAIVSAVAGLASMGLLVVRRYVLVRVGAAVAVAAVMWGWAVAQYPYMLPPDAYYARVAAPSTVLDPVLIVIAAGAVILFPSLGYLIALFQRREPAARREDLPA</sequence>
<protein>
    <submittedName>
        <fullName evidence="8">Cytochrome d ubiquinol oxidase subunit II</fullName>
    </submittedName>
</protein>
<feature type="transmembrane region" description="Helical" evidence="7">
    <location>
        <begin position="234"/>
        <end position="255"/>
    </location>
</feature>
<keyword evidence="5 7" id="KW-1133">Transmembrane helix</keyword>
<keyword evidence="3" id="KW-1003">Cell membrane</keyword>
<evidence type="ECO:0000256" key="5">
    <source>
        <dbReference type="ARBA" id="ARBA00022989"/>
    </source>
</evidence>
<feature type="transmembrane region" description="Helical" evidence="7">
    <location>
        <begin position="202"/>
        <end position="222"/>
    </location>
</feature>
<feature type="transmembrane region" description="Helical" evidence="7">
    <location>
        <begin position="12"/>
        <end position="34"/>
    </location>
</feature>
<organism evidence="8 9">
    <name type="scientific">Planosporangium thailandense</name>
    <dbReference type="NCBI Taxonomy" id="765197"/>
    <lineage>
        <taxon>Bacteria</taxon>
        <taxon>Bacillati</taxon>
        <taxon>Actinomycetota</taxon>
        <taxon>Actinomycetes</taxon>
        <taxon>Micromonosporales</taxon>
        <taxon>Micromonosporaceae</taxon>
        <taxon>Planosporangium</taxon>
    </lineage>
</organism>
<dbReference type="Proteomes" id="UP000722989">
    <property type="component" value="Unassembled WGS sequence"/>
</dbReference>
<gene>
    <name evidence="8" type="ORF">HC031_15870</name>
</gene>
<feature type="transmembrane region" description="Helical" evidence="7">
    <location>
        <begin position="86"/>
        <end position="105"/>
    </location>
</feature>
<keyword evidence="4 7" id="KW-0812">Transmembrane</keyword>
<comment type="similarity">
    <text evidence="2">Belongs to the cytochrome ubiquinol oxidase subunit 2 family.</text>
</comment>
<comment type="subcellular location">
    <subcellularLocation>
        <location evidence="1">Cell membrane</location>
        <topology evidence="1">Multi-pass membrane protein</topology>
    </subcellularLocation>
</comment>
<dbReference type="PANTHER" id="PTHR43141:SF4">
    <property type="entry name" value="CYTOCHROME BD2 SUBUNIT II"/>
    <property type="match status" value="1"/>
</dbReference>
<dbReference type="Pfam" id="PF02322">
    <property type="entry name" value="Cyt_bd_oxida_II"/>
    <property type="match status" value="1"/>
</dbReference>
<feature type="transmembrane region" description="Helical" evidence="7">
    <location>
        <begin position="162"/>
        <end position="182"/>
    </location>
</feature>
<evidence type="ECO:0000256" key="1">
    <source>
        <dbReference type="ARBA" id="ARBA00004651"/>
    </source>
</evidence>
<feature type="transmembrane region" description="Helical" evidence="7">
    <location>
        <begin position="304"/>
        <end position="326"/>
    </location>
</feature>
<dbReference type="PANTHER" id="PTHR43141">
    <property type="entry name" value="CYTOCHROME BD2 SUBUNIT II"/>
    <property type="match status" value="1"/>
</dbReference>
<accession>A0ABX0XZF7</accession>
<dbReference type="RefSeq" id="WP_167926092.1">
    <property type="nucleotide sequence ID" value="NZ_JAATVY010000010.1"/>
</dbReference>
<feature type="transmembrane region" description="Helical" evidence="7">
    <location>
        <begin position="117"/>
        <end position="142"/>
    </location>
</feature>
<name>A0ABX0XZF7_9ACTN</name>
<proteinExistence type="inferred from homology"/>
<comment type="caution">
    <text evidence="8">The sequence shown here is derived from an EMBL/GenBank/DDBJ whole genome shotgun (WGS) entry which is preliminary data.</text>
</comment>
<keyword evidence="6 7" id="KW-0472">Membrane</keyword>
<evidence type="ECO:0000313" key="8">
    <source>
        <dbReference type="EMBL" id="NJC71178.1"/>
    </source>
</evidence>